<dbReference type="InterPro" id="IPR031712">
    <property type="entry name" value="DUF5077"/>
</dbReference>
<keyword evidence="2" id="KW-0732">Signal</keyword>
<feature type="domain" description="DUF5077" evidence="3">
    <location>
        <begin position="34"/>
        <end position="152"/>
    </location>
</feature>
<dbReference type="Proteomes" id="UP000307244">
    <property type="component" value="Unassembled WGS sequence"/>
</dbReference>
<feature type="chain" id="PRO_5020421488" evidence="2">
    <location>
        <begin position="24"/>
        <end position="436"/>
    </location>
</feature>
<sequence length="436" mass="48153">MNMKRILFILFAFQLTLSSICFADYNAAVDPITVPLGGNGWVSKNSKARIRNNGITNWSAESDVISIYFRTESAGKADLSLKLSVPEGNSKISITAAGATLTKEVSNLGSAIVQIGTIDIKNPGYVKVELRGLSKTGQVYAEVSDLIVSGPALEKGTAYVKDNEGNFFYWGHRGPSVHLNYRIPSAADDNTEWFYNEVTVPVGDDVLGTYYMANGFSGGYFGMQTNSPTERRVLFSIWSPFSTDNPKEIPDSMKVIMLKKGPNTKTGEFGNEGSGGQSYMLYPWEAGKTYAFLIRAQPNTAKKSTIYTAYFKDVQKGDWQLVASFERPKSGTYLKGLHSFLECFSPQTGDQTRRGDYKNQWAIDAKGNWHEVTGAGFSADNTARKNYRKDYAGGSDDKSFYLKNCGFFSDFTPISTPLQRKPSGKPHPVIDFNKLP</sequence>
<dbReference type="Pfam" id="PF16871">
    <property type="entry name" value="DUF5077"/>
    <property type="match status" value="1"/>
</dbReference>
<gene>
    <name evidence="4" type="ORF">FA047_09735</name>
</gene>
<name>A0A4U1CJ95_9SPHI</name>
<dbReference type="AlphaFoldDB" id="A0A4U1CJ95"/>
<dbReference type="InterPro" id="IPR021862">
    <property type="entry name" value="DUF3472"/>
</dbReference>
<comment type="caution">
    <text evidence="4">The sequence shown here is derived from an EMBL/GenBank/DDBJ whole genome shotgun (WGS) entry which is preliminary data.</text>
</comment>
<feature type="region of interest" description="Disordered" evidence="1">
    <location>
        <begin position="417"/>
        <end position="436"/>
    </location>
</feature>
<reference evidence="4 5" key="1">
    <citation type="submission" date="2019-04" db="EMBL/GenBank/DDBJ databases">
        <title>Pedobacter sp. RP-3-15 sp. nov., isolated from Arctic soil.</title>
        <authorList>
            <person name="Dahal R.H."/>
            <person name="Kim D.-U."/>
        </authorList>
    </citation>
    <scope>NUCLEOTIDE SEQUENCE [LARGE SCALE GENOMIC DNA]</scope>
    <source>
        <strain evidence="4 5">RP-3-15</strain>
    </source>
</reference>
<feature type="signal peptide" evidence="2">
    <location>
        <begin position="1"/>
        <end position="23"/>
    </location>
</feature>
<dbReference type="OrthoDB" id="6014523at2"/>
<evidence type="ECO:0000313" key="5">
    <source>
        <dbReference type="Proteomes" id="UP000307244"/>
    </source>
</evidence>
<dbReference type="Pfam" id="PF11958">
    <property type="entry name" value="DUF3472"/>
    <property type="match status" value="1"/>
</dbReference>
<evidence type="ECO:0000256" key="2">
    <source>
        <dbReference type="SAM" id="SignalP"/>
    </source>
</evidence>
<evidence type="ECO:0000313" key="4">
    <source>
        <dbReference type="EMBL" id="TKC07517.1"/>
    </source>
</evidence>
<keyword evidence="5" id="KW-1185">Reference proteome</keyword>
<dbReference type="EMBL" id="SWBQ01000002">
    <property type="protein sequence ID" value="TKC07517.1"/>
    <property type="molecule type" value="Genomic_DNA"/>
</dbReference>
<evidence type="ECO:0000256" key="1">
    <source>
        <dbReference type="SAM" id="MobiDB-lite"/>
    </source>
</evidence>
<proteinExistence type="predicted"/>
<protein>
    <submittedName>
        <fullName evidence="4">DUF5077 domain-containing protein</fullName>
    </submittedName>
</protein>
<accession>A0A4U1CJ95</accession>
<organism evidence="4 5">
    <name type="scientific">Pedobacter frigoris</name>
    <dbReference type="NCBI Taxonomy" id="2571272"/>
    <lineage>
        <taxon>Bacteria</taxon>
        <taxon>Pseudomonadati</taxon>
        <taxon>Bacteroidota</taxon>
        <taxon>Sphingobacteriia</taxon>
        <taxon>Sphingobacteriales</taxon>
        <taxon>Sphingobacteriaceae</taxon>
        <taxon>Pedobacter</taxon>
    </lineage>
</organism>
<evidence type="ECO:0000259" key="3">
    <source>
        <dbReference type="Pfam" id="PF16871"/>
    </source>
</evidence>